<dbReference type="EMBL" id="KB742556">
    <property type="protein sequence ID" value="EOB07092.1"/>
    <property type="molecule type" value="Genomic_DNA"/>
</dbReference>
<protein>
    <submittedName>
        <fullName evidence="2">Uncharacterized protein</fullName>
    </submittedName>
</protein>
<proteinExistence type="predicted"/>
<keyword evidence="3" id="KW-1185">Reference proteome</keyword>
<dbReference type="AlphaFoldDB" id="R0KB40"/>
<sequence>MDIDRFKLSAQTNLEMKVQGRLQQKTPKLMGCKDNQQLEHTEALGEKPDESPCGNCDTKHLQACILGIEKLSQEVHQLKEKILLLDRMRHECVPALLAKNSQLGDTHSWQHLLTLSMDFTTNDQQPLTNTAVALAEVKATSLLLTNSWKFGANENRDVQVHYMLETRSHSDYENWSLLSRGQD</sequence>
<accession>R0KB40</accession>
<evidence type="ECO:0000313" key="2">
    <source>
        <dbReference type="EMBL" id="EOB07092.1"/>
    </source>
</evidence>
<gene>
    <name evidence="2" type="ORF">Anapl_12440</name>
</gene>
<organism evidence="2 3">
    <name type="scientific">Anas platyrhynchos</name>
    <name type="common">Mallard</name>
    <name type="synonym">Anas boschas</name>
    <dbReference type="NCBI Taxonomy" id="8839"/>
    <lineage>
        <taxon>Eukaryota</taxon>
        <taxon>Metazoa</taxon>
        <taxon>Chordata</taxon>
        <taxon>Craniata</taxon>
        <taxon>Vertebrata</taxon>
        <taxon>Euteleostomi</taxon>
        <taxon>Archelosauria</taxon>
        <taxon>Archosauria</taxon>
        <taxon>Dinosauria</taxon>
        <taxon>Saurischia</taxon>
        <taxon>Theropoda</taxon>
        <taxon>Coelurosauria</taxon>
        <taxon>Aves</taxon>
        <taxon>Neognathae</taxon>
        <taxon>Galloanserae</taxon>
        <taxon>Anseriformes</taxon>
        <taxon>Anatidae</taxon>
        <taxon>Anatinae</taxon>
        <taxon>Anas</taxon>
    </lineage>
</organism>
<name>R0KB40_ANAPL</name>
<feature type="coiled-coil region" evidence="1">
    <location>
        <begin position="61"/>
        <end position="88"/>
    </location>
</feature>
<evidence type="ECO:0000313" key="3">
    <source>
        <dbReference type="Proteomes" id="UP000296049"/>
    </source>
</evidence>
<reference evidence="3" key="1">
    <citation type="journal article" date="2013" name="Nat. Genet.">
        <title>The duck genome and transcriptome provide insight into an avian influenza virus reservoir species.</title>
        <authorList>
            <person name="Huang Y."/>
            <person name="Li Y."/>
            <person name="Burt D.W."/>
            <person name="Chen H."/>
            <person name="Zhang Y."/>
            <person name="Qian W."/>
            <person name="Kim H."/>
            <person name="Gan S."/>
            <person name="Zhao Y."/>
            <person name="Li J."/>
            <person name="Yi K."/>
            <person name="Feng H."/>
            <person name="Zhu P."/>
            <person name="Li B."/>
            <person name="Liu Q."/>
            <person name="Fairley S."/>
            <person name="Magor K.E."/>
            <person name="Du Z."/>
            <person name="Hu X."/>
            <person name="Goodman L."/>
            <person name="Tafer H."/>
            <person name="Vignal A."/>
            <person name="Lee T."/>
            <person name="Kim K.W."/>
            <person name="Sheng Z."/>
            <person name="An Y."/>
            <person name="Searle S."/>
            <person name="Herrero J."/>
            <person name="Groenen M.A."/>
            <person name="Crooijmans R.P."/>
            <person name="Faraut T."/>
            <person name="Cai Q."/>
            <person name="Webster R.G."/>
            <person name="Aldridge J.R."/>
            <person name="Warren W.C."/>
            <person name="Bartschat S."/>
            <person name="Kehr S."/>
            <person name="Marz M."/>
            <person name="Stadler P.F."/>
            <person name="Smith J."/>
            <person name="Kraus R.H."/>
            <person name="Zhao Y."/>
            <person name="Ren L."/>
            <person name="Fei J."/>
            <person name="Morisson M."/>
            <person name="Kaiser P."/>
            <person name="Griffin D.K."/>
            <person name="Rao M."/>
            <person name="Pitel F."/>
            <person name="Wang J."/>
            <person name="Li N."/>
        </authorList>
    </citation>
    <scope>NUCLEOTIDE SEQUENCE [LARGE SCALE GENOMIC DNA]</scope>
</reference>
<dbReference type="Proteomes" id="UP000296049">
    <property type="component" value="Unassembled WGS sequence"/>
</dbReference>
<evidence type="ECO:0000256" key="1">
    <source>
        <dbReference type="SAM" id="Coils"/>
    </source>
</evidence>
<keyword evidence="1" id="KW-0175">Coiled coil</keyword>